<dbReference type="RefSeq" id="WP_261821844.1">
    <property type="nucleotide sequence ID" value="NZ_BRLJ01000003.1"/>
</dbReference>
<reference evidence="3" key="1">
    <citation type="submission" date="2022-06" db="EMBL/GenBank/DDBJ databases">
        <title>Draft genome sequences of Pragia fontium str. JCM24417.</title>
        <authorList>
            <person name="Wakabayashi Y."/>
            <person name="Kojima K."/>
        </authorList>
    </citation>
    <scope>NUCLEOTIDE SEQUENCE</scope>
    <source>
        <strain evidence="3">JCM 24417</strain>
    </source>
</reference>
<gene>
    <name evidence="3" type="ORF">SOASR032_16140</name>
</gene>
<dbReference type="Proteomes" id="UP001059610">
    <property type="component" value="Unassembled WGS sequence"/>
</dbReference>
<keyword evidence="4" id="KW-1185">Reference proteome</keyword>
<dbReference type="EMBL" id="BRLJ01000003">
    <property type="protein sequence ID" value="GKX63045.1"/>
    <property type="molecule type" value="Genomic_DNA"/>
</dbReference>
<organism evidence="3 4">
    <name type="scientific">Pragia fontium</name>
    <dbReference type="NCBI Taxonomy" id="82985"/>
    <lineage>
        <taxon>Bacteria</taxon>
        <taxon>Pseudomonadati</taxon>
        <taxon>Pseudomonadota</taxon>
        <taxon>Gammaproteobacteria</taxon>
        <taxon>Enterobacterales</taxon>
        <taxon>Budviciaceae</taxon>
        <taxon>Pragia</taxon>
    </lineage>
</organism>
<dbReference type="InterPro" id="IPR013491">
    <property type="entry name" value="Tape_meas_N"/>
</dbReference>
<feature type="transmembrane region" description="Helical" evidence="1">
    <location>
        <begin position="550"/>
        <end position="573"/>
    </location>
</feature>
<proteinExistence type="predicted"/>
<feature type="domain" description="Tape measure protein N-terminal" evidence="2">
    <location>
        <begin position="139"/>
        <end position="328"/>
    </location>
</feature>
<sequence>MTIANMSLQKEILKTLALNQLLESDTRIYINLLKVQKAVLGGIQKAFQEVAKDTHDGLNKAGGQLSQLISDMKKGLSGLKSRLAGSNIAEGFLEGLRQAGQGVTKSFKLIGRGISGTVNTFANGWRKIPELLGKIPIKSFAEQAQGMQTLQKRISGLPQQFCDSAEGLAYLSRQANRARMPIASYGEAYISLAKSTESFIKSPLEVSNALNSMSNALTLGTGNTEEQQAALTALAQGFKQGALDSGELSGFLNLLAEKDLRQLEQALGGSSGSLLAMAEQGKITGARLIEGLKQVAPEWQKQVNGMPLTIGQATDKISNRWQTFLFKLENKTGIISKVTNFIFKAFKFVEEQIDSFIEKNGGAKAVLDKFVALCVKGFGYINKVISWFVKYCGGAKQALVTLGVVLGGLGIAAFVSALMPILIPLGLIIAALLVVGAVVKDVFAWMDGEQSVLGDMFGPWSECAPKLTAAWETFSTKMVAVWNTVKNIVSSVWGYCSQIINKMAPHFSLMWDGVKDVFNGAIDILSGIWDIIVGIFTVDSDLVISGFTSLFSGILQVVVGLINGITGLVNAMWTGIQEIFISIINSVTSIIKGWAAKIPGATKWLGDDFGKAIPQGKPATISPVSMEGLSNMGNSVAGITPAATAGVSSKIVNSQSTSNNQINVTVPAGSNDQLAQMIAKMVHNSMMDINASLGKDLVRSLP</sequence>
<keyword evidence="1" id="KW-0472">Membrane</keyword>
<dbReference type="Pfam" id="PF20155">
    <property type="entry name" value="TMP_3"/>
    <property type="match status" value="1"/>
</dbReference>
<comment type="caution">
    <text evidence="3">The sequence shown here is derived from an EMBL/GenBank/DDBJ whole genome shotgun (WGS) entry which is preliminary data.</text>
</comment>
<evidence type="ECO:0000313" key="3">
    <source>
        <dbReference type="EMBL" id="GKX63045.1"/>
    </source>
</evidence>
<feature type="transmembrane region" description="Helical" evidence="1">
    <location>
        <begin position="517"/>
        <end position="538"/>
    </location>
</feature>
<accession>A0ABQ5LHG2</accession>
<feature type="transmembrane region" description="Helical" evidence="1">
    <location>
        <begin position="421"/>
        <end position="439"/>
    </location>
</feature>
<evidence type="ECO:0000256" key="1">
    <source>
        <dbReference type="SAM" id="Phobius"/>
    </source>
</evidence>
<evidence type="ECO:0000313" key="4">
    <source>
        <dbReference type="Proteomes" id="UP001059610"/>
    </source>
</evidence>
<keyword evidence="1" id="KW-0812">Transmembrane</keyword>
<dbReference type="NCBIfam" id="TIGR02675">
    <property type="entry name" value="tape_meas_nterm"/>
    <property type="match status" value="1"/>
</dbReference>
<keyword evidence="1" id="KW-1133">Transmembrane helix</keyword>
<name>A0ABQ5LHG2_9GAMM</name>
<protein>
    <recommendedName>
        <fullName evidence="2">Tape measure protein N-terminal domain-containing protein</fullName>
    </recommendedName>
</protein>
<evidence type="ECO:0000259" key="2">
    <source>
        <dbReference type="Pfam" id="PF20155"/>
    </source>
</evidence>